<evidence type="ECO:0000259" key="3">
    <source>
        <dbReference type="Pfam" id="PF00850"/>
    </source>
</evidence>
<dbReference type="PRINTS" id="PR01270">
    <property type="entry name" value="HDASUPER"/>
</dbReference>
<gene>
    <name evidence="4" type="ORF">ENK44_04850</name>
</gene>
<dbReference type="PANTHER" id="PTHR10625">
    <property type="entry name" value="HISTONE DEACETYLASE HDAC1-RELATED"/>
    <property type="match status" value="1"/>
</dbReference>
<dbReference type="PANTHER" id="PTHR10625:SF19">
    <property type="entry name" value="HISTONE DEACETYLASE 12"/>
    <property type="match status" value="1"/>
</dbReference>
<dbReference type="AlphaFoldDB" id="A0A7V4WV64"/>
<dbReference type="Proteomes" id="UP000885779">
    <property type="component" value="Unassembled WGS sequence"/>
</dbReference>
<dbReference type="InterPro" id="IPR037138">
    <property type="entry name" value="His_deacetylse_dom_sf"/>
</dbReference>
<sequence length="315" mass="36696">MWNPFRREYAKVVFSSDYIYGLPAVGEHKTFDLWKYKKIRDKLVKEKLLKRRNILQPELCSYDELRLVHTETYLRKLQDPQYVSQILKIGTVDMFYNSILEYYRAVTGGTLLATAYAVRWNMPAFNLGGGFHHAHPDRAEGFCLINDVAIAIEKFRKLRRGFKFMIIDLDYHQGNGNLLYFKDDPNVFTFSIHADSWVEMDRPQNKDILLPKNCTDELYMNTLTRELNDSCLQFRPDAVFYIAGSDPYEKDTLAGMGISREGMLERNVFVYKKVRAANLPLIVLAGGGYGKESWVVYYDFIRYALKNKVRVHGNS</sequence>
<dbReference type="Gene3D" id="3.40.800.20">
    <property type="entry name" value="Histone deacetylase domain"/>
    <property type="match status" value="1"/>
</dbReference>
<reference evidence="4" key="1">
    <citation type="journal article" date="2020" name="mSystems">
        <title>Genome- and Community-Level Interaction Insights into Carbon Utilization and Element Cycling Functions of Hydrothermarchaeota in Hydrothermal Sediment.</title>
        <authorList>
            <person name="Zhou Z."/>
            <person name="Liu Y."/>
            <person name="Xu W."/>
            <person name="Pan J."/>
            <person name="Luo Z.H."/>
            <person name="Li M."/>
        </authorList>
    </citation>
    <scope>NUCLEOTIDE SEQUENCE [LARGE SCALE GENOMIC DNA]</scope>
    <source>
        <strain evidence="4">HyVt-577</strain>
    </source>
</reference>
<protein>
    <submittedName>
        <fullName evidence="4">Histone deacetylase</fullName>
    </submittedName>
</protein>
<proteinExistence type="inferred from homology"/>
<accession>A0A7V4WV64</accession>
<comment type="similarity">
    <text evidence="1">Belongs to the histone deacetylase family.</text>
</comment>
<dbReference type="GO" id="GO:0040029">
    <property type="term" value="P:epigenetic regulation of gene expression"/>
    <property type="evidence" value="ECO:0007669"/>
    <property type="project" value="TreeGrafter"/>
</dbReference>
<evidence type="ECO:0000256" key="1">
    <source>
        <dbReference type="ARBA" id="ARBA00005947"/>
    </source>
</evidence>
<organism evidence="4">
    <name type="scientific">Caldithrix abyssi</name>
    <dbReference type="NCBI Taxonomy" id="187145"/>
    <lineage>
        <taxon>Bacteria</taxon>
        <taxon>Pseudomonadati</taxon>
        <taxon>Calditrichota</taxon>
        <taxon>Calditrichia</taxon>
        <taxon>Calditrichales</taxon>
        <taxon>Calditrichaceae</taxon>
        <taxon>Caldithrix</taxon>
    </lineage>
</organism>
<dbReference type="CDD" id="cd09993">
    <property type="entry name" value="HDAC_classIV"/>
    <property type="match status" value="1"/>
</dbReference>
<evidence type="ECO:0000313" key="4">
    <source>
        <dbReference type="EMBL" id="HGY55006.1"/>
    </source>
</evidence>
<dbReference type="GO" id="GO:0016787">
    <property type="term" value="F:hydrolase activity"/>
    <property type="evidence" value="ECO:0007669"/>
    <property type="project" value="UniProtKB-KW"/>
</dbReference>
<dbReference type="SUPFAM" id="SSF52768">
    <property type="entry name" value="Arginase/deacetylase"/>
    <property type="match status" value="1"/>
</dbReference>
<dbReference type="InterPro" id="IPR044150">
    <property type="entry name" value="HDAC_classIV"/>
</dbReference>
<dbReference type="InterPro" id="IPR023801">
    <property type="entry name" value="His_deacetylse_dom"/>
</dbReference>
<name>A0A7V4WV64_CALAY</name>
<dbReference type="EMBL" id="DRQG01000041">
    <property type="protein sequence ID" value="HGY55006.1"/>
    <property type="molecule type" value="Genomic_DNA"/>
</dbReference>
<evidence type="ECO:0000256" key="2">
    <source>
        <dbReference type="ARBA" id="ARBA00022801"/>
    </source>
</evidence>
<dbReference type="InterPro" id="IPR023696">
    <property type="entry name" value="Ureohydrolase_dom_sf"/>
</dbReference>
<dbReference type="GO" id="GO:0004407">
    <property type="term" value="F:histone deacetylase activity"/>
    <property type="evidence" value="ECO:0007669"/>
    <property type="project" value="InterPro"/>
</dbReference>
<comment type="caution">
    <text evidence="4">The sequence shown here is derived from an EMBL/GenBank/DDBJ whole genome shotgun (WGS) entry which is preliminary data.</text>
</comment>
<keyword evidence="2" id="KW-0378">Hydrolase</keyword>
<feature type="domain" description="Histone deacetylase" evidence="3">
    <location>
        <begin position="34"/>
        <end position="293"/>
    </location>
</feature>
<dbReference type="Pfam" id="PF00850">
    <property type="entry name" value="Hist_deacetyl"/>
    <property type="match status" value="1"/>
</dbReference>
<dbReference type="InterPro" id="IPR000286">
    <property type="entry name" value="HDACs"/>
</dbReference>